<dbReference type="RefSeq" id="WP_054661969.1">
    <property type="nucleotide sequence ID" value="NZ_CP043570.1"/>
</dbReference>
<protein>
    <submittedName>
        <fullName evidence="2">Exported protein</fullName>
    </submittedName>
</protein>
<dbReference type="EMBL" id="CP012900">
    <property type="protein sequence ID" value="ALJ26764.1"/>
    <property type="molecule type" value="Genomic_DNA"/>
</dbReference>
<evidence type="ECO:0000313" key="3">
    <source>
        <dbReference type="Proteomes" id="UP000061010"/>
    </source>
</evidence>
<evidence type="ECO:0000313" key="2">
    <source>
        <dbReference type="EMBL" id="ALJ26764.1"/>
    </source>
</evidence>
<dbReference type="PATRIC" id="fig|128780.6.peg.312"/>
<dbReference type="SUPFAM" id="SSF56935">
    <property type="entry name" value="Porins"/>
    <property type="match status" value="1"/>
</dbReference>
<keyword evidence="1" id="KW-0732">Signal</keyword>
<gene>
    <name evidence="2" type="ORF">AOT14_03050</name>
</gene>
<dbReference type="Proteomes" id="UP000061010">
    <property type="component" value="Chromosome"/>
</dbReference>
<dbReference type="KEGG" id="sacz:AOT14_03050"/>
<keyword evidence="3" id="KW-1185">Reference proteome</keyword>
<feature type="chain" id="PRO_5006588305" evidence="1">
    <location>
        <begin position="28"/>
        <end position="274"/>
    </location>
</feature>
<reference evidence="2 3" key="1">
    <citation type="journal article" date="2015" name="Genome Announc.">
        <title>Complete Genome Sequencing of Stenotrophomonas acidaminiphila ZAC14D2_NAIMI4_2, a Multidrug-Resistant Strain Isolated from Sediments of a Polluted River in Mexico, Uncovers New Antibiotic Resistance Genes and a Novel Class-II Lasso Peptide Biosynthesis Gene Cluster.</title>
        <authorList>
            <person name="Vinuesa P."/>
            <person name="Ochoa-Sanchez L.E."/>
        </authorList>
    </citation>
    <scope>NUCLEOTIDE SEQUENCE [LARGE SCALE GENOMIC DNA]</scope>
    <source>
        <strain evidence="2 3">ZAC14D2_NAIMI4_2</strain>
    </source>
</reference>
<proteinExistence type="predicted"/>
<organism evidence="2 3">
    <name type="scientific">Stenotrophomonas acidaminiphila</name>
    <dbReference type="NCBI Taxonomy" id="128780"/>
    <lineage>
        <taxon>Bacteria</taxon>
        <taxon>Pseudomonadati</taxon>
        <taxon>Pseudomonadota</taxon>
        <taxon>Gammaproteobacteria</taxon>
        <taxon>Lysobacterales</taxon>
        <taxon>Lysobacteraceae</taxon>
        <taxon>Stenotrophomonas</taxon>
    </lineage>
</organism>
<feature type="signal peptide" evidence="1">
    <location>
        <begin position="1"/>
        <end position="27"/>
    </location>
</feature>
<evidence type="ECO:0000256" key="1">
    <source>
        <dbReference type="SAM" id="SignalP"/>
    </source>
</evidence>
<accession>A0A0S1AVE6</accession>
<sequence length="274" mass="30172" precursor="true">MRLPPHLTTCASCALALALLQAAPAHAADGDPRFTLRLGAMNIDSSNTLRGSGTVGGQELAFDEDFDLGGKEWEPRVDGLFRISERQRLIFDYFRYDKDRRQALGESISFDGTTVPAGSFVKGNLKYQVASLVYDYAVVDGERFDLGLQLGAEYAKVDANAYADLGQLYQGQVLDEKTDGIAPVVGARLTFTPSEHWLINLQGQYLNTRWGNFDDYEGDLSRANAIVQYNVNPNFGIFAGYDWFKLDVDRKGSDGLIGLKQEFKGPLAGISVSF</sequence>
<dbReference type="AlphaFoldDB" id="A0A0S1AVE6"/>
<name>A0A0S1AVE6_9GAMM</name>
<dbReference type="OrthoDB" id="597163at2"/>